<name>A0A6J4JYJ9_9ACTN</name>
<evidence type="ECO:0000313" key="2">
    <source>
        <dbReference type="EMBL" id="CAA9290662.1"/>
    </source>
</evidence>
<proteinExistence type="predicted"/>
<feature type="compositionally biased region" description="Low complexity" evidence="1">
    <location>
        <begin position="1"/>
        <end position="21"/>
    </location>
</feature>
<dbReference type="AlphaFoldDB" id="A0A6J4JYJ9"/>
<organism evidence="2">
    <name type="scientific">uncultured Friedmanniella sp</name>
    <dbReference type="NCBI Taxonomy" id="335381"/>
    <lineage>
        <taxon>Bacteria</taxon>
        <taxon>Bacillati</taxon>
        <taxon>Actinomycetota</taxon>
        <taxon>Actinomycetes</taxon>
        <taxon>Propionibacteriales</taxon>
        <taxon>Nocardioidaceae</taxon>
        <taxon>Friedmanniella</taxon>
        <taxon>environmental samples</taxon>
    </lineage>
</organism>
<feature type="compositionally biased region" description="Basic residues" evidence="1">
    <location>
        <begin position="124"/>
        <end position="154"/>
    </location>
</feature>
<feature type="compositionally biased region" description="Low complexity" evidence="1">
    <location>
        <begin position="198"/>
        <end position="208"/>
    </location>
</feature>
<reference evidence="2" key="1">
    <citation type="submission" date="2020-02" db="EMBL/GenBank/DDBJ databases">
        <authorList>
            <person name="Meier V. D."/>
        </authorList>
    </citation>
    <scope>NUCLEOTIDE SEQUENCE</scope>
    <source>
        <strain evidence="2">AVDCRST_MAG48</strain>
    </source>
</reference>
<gene>
    <name evidence="2" type="ORF">AVDCRST_MAG48-490</name>
</gene>
<feature type="compositionally biased region" description="Gly residues" evidence="1">
    <location>
        <begin position="28"/>
        <end position="42"/>
    </location>
</feature>
<feature type="region of interest" description="Disordered" evidence="1">
    <location>
        <begin position="1"/>
        <end position="208"/>
    </location>
</feature>
<feature type="non-terminal residue" evidence="2">
    <location>
        <position position="1"/>
    </location>
</feature>
<protein>
    <submittedName>
        <fullName evidence="2">Uncharacterized protein</fullName>
    </submittedName>
</protein>
<feature type="compositionally biased region" description="Low complexity" evidence="1">
    <location>
        <begin position="180"/>
        <end position="189"/>
    </location>
</feature>
<dbReference type="EMBL" id="CADCTS010000073">
    <property type="protein sequence ID" value="CAA9290662.1"/>
    <property type="molecule type" value="Genomic_DNA"/>
</dbReference>
<feature type="non-terminal residue" evidence="2">
    <location>
        <position position="208"/>
    </location>
</feature>
<evidence type="ECO:0000256" key="1">
    <source>
        <dbReference type="SAM" id="MobiDB-lite"/>
    </source>
</evidence>
<sequence>ERAEPAPGVDAAEAAAAGGAPRRARRGAGLGRLGPQAGGGGRAGHRLPAAVRHRGGDVVHLRLAAGRQAQRGAGRGDAGGRDDRPAAGPALRRPGQRRDDRRLVQPLPALHRRGGGALRPGGRGARRHHRRPGRAPGGARHRGRRHRRPGRPVGRRGPAAPGVTAGAPRRRRHGHRRADGAVQRQRQGRPAPPRRPRAAGAGAPPLPL</sequence>
<feature type="compositionally biased region" description="Low complexity" evidence="1">
    <location>
        <begin position="155"/>
        <end position="167"/>
    </location>
</feature>
<accession>A0A6J4JYJ9</accession>